<dbReference type="RefSeq" id="WP_179171696.1">
    <property type="nucleotide sequence ID" value="NZ_CP058532.1"/>
</dbReference>
<evidence type="ECO:0000313" key="1">
    <source>
        <dbReference type="EMBL" id="QLG30122.1"/>
    </source>
</evidence>
<protein>
    <submittedName>
        <fullName evidence="1">Uncharacterized protein</fullName>
    </submittedName>
</protein>
<proteinExistence type="predicted"/>
<dbReference type="Proteomes" id="UP000509750">
    <property type="component" value="Plasmid unnamed3"/>
</dbReference>
<evidence type="ECO:0000313" key="2">
    <source>
        <dbReference type="Proteomes" id="UP000509750"/>
    </source>
</evidence>
<reference evidence="1 2" key="1">
    <citation type="submission" date="2020-07" db="EMBL/GenBank/DDBJ databases">
        <title>Gai3-2, isolated from salt lake.</title>
        <authorList>
            <person name="Cui H."/>
            <person name="Shi X."/>
        </authorList>
    </citation>
    <scope>NUCLEOTIDE SEQUENCE [LARGE SCALE GENOMIC DNA]</scope>
    <source>
        <strain evidence="1 2">Gai3-2</strain>
        <plasmid evidence="1 2">unnamed3</plasmid>
    </source>
</reference>
<dbReference type="KEGG" id="halg:HUG10_21280"/>
<keyword evidence="2" id="KW-1185">Reference proteome</keyword>
<geneLocation type="plasmid" evidence="1 2">
    <name>unnamed3</name>
</geneLocation>
<name>A0A7D5KQB3_9EURY</name>
<dbReference type="GeneID" id="56031423"/>
<gene>
    <name evidence="1" type="ORF">HUG10_21280</name>
</gene>
<dbReference type="AlphaFoldDB" id="A0A7D5KQB3"/>
<keyword evidence="1" id="KW-0614">Plasmid</keyword>
<organism evidence="1 2">
    <name type="scientific">Halorarum halophilum</name>
    <dbReference type="NCBI Taxonomy" id="2743090"/>
    <lineage>
        <taxon>Archaea</taxon>
        <taxon>Methanobacteriati</taxon>
        <taxon>Methanobacteriota</taxon>
        <taxon>Stenosarchaea group</taxon>
        <taxon>Halobacteria</taxon>
        <taxon>Halobacteriales</taxon>
        <taxon>Haloferacaceae</taxon>
        <taxon>Halorarum</taxon>
    </lineage>
</organism>
<dbReference type="EMBL" id="CP058532">
    <property type="protein sequence ID" value="QLG30122.1"/>
    <property type="molecule type" value="Genomic_DNA"/>
</dbReference>
<sequence length="102" mass="11836">MERLNSGHLQWNVGRGEVWEAVGAVHRNAKTDDERELWEWMVAELSDIDPPQLNYPQLDDDGLELLMKILEAECDAIHGQSYPYHSLNNVRREIEYFLSGNP</sequence>
<accession>A0A7D5KQB3</accession>